<sequence length="98" mass="11130">MKVRSGLIQMALKGDTNMSPNEITKIMTEAHIPCIEEAGKKGVQVLCMQEVFTQPYFCPSQDAKWYAAVEKIPEGPTTKLMQEYARKYNMVIVVPIYE</sequence>
<evidence type="ECO:0000313" key="3">
    <source>
        <dbReference type="EMBL" id="SVE29872.1"/>
    </source>
</evidence>
<dbReference type="Pfam" id="PF00795">
    <property type="entry name" value="CN_hydrolase"/>
    <property type="match status" value="1"/>
</dbReference>
<dbReference type="GO" id="GO:0016811">
    <property type="term" value="F:hydrolase activity, acting on carbon-nitrogen (but not peptide) bonds, in linear amides"/>
    <property type="evidence" value="ECO:0007669"/>
    <property type="project" value="UniProtKB-ARBA"/>
</dbReference>
<dbReference type="InterPro" id="IPR036526">
    <property type="entry name" value="C-N_Hydrolase_sf"/>
</dbReference>
<dbReference type="InterPro" id="IPR003010">
    <property type="entry name" value="C-N_Hydrolase"/>
</dbReference>
<feature type="domain" description="CN hydrolase" evidence="2">
    <location>
        <begin position="3"/>
        <end position="98"/>
    </location>
</feature>
<dbReference type="EMBL" id="UINC01207678">
    <property type="protein sequence ID" value="SVE29872.1"/>
    <property type="molecule type" value="Genomic_DNA"/>
</dbReference>
<dbReference type="Gene3D" id="3.60.110.10">
    <property type="entry name" value="Carbon-nitrogen hydrolase"/>
    <property type="match status" value="1"/>
</dbReference>
<dbReference type="InterPro" id="IPR050345">
    <property type="entry name" value="Aliph_Amidase/BUP"/>
</dbReference>
<evidence type="ECO:0000256" key="1">
    <source>
        <dbReference type="ARBA" id="ARBA00022801"/>
    </source>
</evidence>
<name>A0A383CCC6_9ZZZZ</name>
<reference evidence="3" key="1">
    <citation type="submission" date="2018-05" db="EMBL/GenBank/DDBJ databases">
        <authorList>
            <person name="Lanie J.A."/>
            <person name="Ng W.-L."/>
            <person name="Kazmierczak K.M."/>
            <person name="Andrzejewski T.M."/>
            <person name="Davidsen T.M."/>
            <person name="Wayne K.J."/>
            <person name="Tettelin H."/>
            <person name="Glass J.I."/>
            <person name="Rusch D."/>
            <person name="Podicherti R."/>
            <person name="Tsui H.-C.T."/>
            <person name="Winkler M.E."/>
        </authorList>
    </citation>
    <scope>NUCLEOTIDE SEQUENCE</scope>
</reference>
<proteinExistence type="predicted"/>
<dbReference type="PANTHER" id="PTHR43674:SF2">
    <property type="entry name" value="BETA-UREIDOPROPIONASE"/>
    <property type="match status" value="1"/>
</dbReference>
<organism evidence="3">
    <name type="scientific">marine metagenome</name>
    <dbReference type="NCBI Taxonomy" id="408172"/>
    <lineage>
        <taxon>unclassified sequences</taxon>
        <taxon>metagenomes</taxon>
        <taxon>ecological metagenomes</taxon>
    </lineage>
</organism>
<dbReference type="AlphaFoldDB" id="A0A383CCC6"/>
<evidence type="ECO:0000259" key="2">
    <source>
        <dbReference type="PROSITE" id="PS50263"/>
    </source>
</evidence>
<accession>A0A383CCC6</accession>
<gene>
    <name evidence="3" type="ORF">METZ01_LOCUS482726</name>
</gene>
<dbReference type="SUPFAM" id="SSF56317">
    <property type="entry name" value="Carbon-nitrogen hydrolase"/>
    <property type="match status" value="1"/>
</dbReference>
<keyword evidence="1" id="KW-0378">Hydrolase</keyword>
<dbReference type="PANTHER" id="PTHR43674">
    <property type="entry name" value="NITRILASE C965.09-RELATED"/>
    <property type="match status" value="1"/>
</dbReference>
<dbReference type="PROSITE" id="PS50263">
    <property type="entry name" value="CN_HYDROLASE"/>
    <property type="match status" value="1"/>
</dbReference>
<feature type="non-terminal residue" evidence="3">
    <location>
        <position position="98"/>
    </location>
</feature>
<protein>
    <recommendedName>
        <fullName evidence="2">CN hydrolase domain-containing protein</fullName>
    </recommendedName>
</protein>